<dbReference type="PANTHER" id="PTHR15507:SF16">
    <property type="entry name" value="ZINC FINGER PROTEIN 654"/>
    <property type="match status" value="1"/>
</dbReference>
<dbReference type="SMART" id="SM00355">
    <property type="entry name" value="ZnF_C2H2"/>
    <property type="match status" value="7"/>
</dbReference>
<evidence type="ECO:0000259" key="14">
    <source>
        <dbReference type="PROSITE" id="PS50157"/>
    </source>
</evidence>
<feature type="region of interest" description="Disordered" evidence="13">
    <location>
        <begin position="1622"/>
        <end position="1694"/>
    </location>
</feature>
<evidence type="ECO:0000256" key="5">
    <source>
        <dbReference type="ARBA" id="ARBA00022737"/>
    </source>
</evidence>
<evidence type="ECO:0000256" key="13">
    <source>
        <dbReference type="SAM" id="MobiDB-lite"/>
    </source>
</evidence>
<feature type="compositionally biased region" description="Basic and acidic residues" evidence="13">
    <location>
        <begin position="2004"/>
        <end position="2015"/>
    </location>
</feature>
<dbReference type="InterPro" id="IPR013087">
    <property type="entry name" value="Znf_C2H2_type"/>
</dbReference>
<feature type="region of interest" description="Disordered" evidence="13">
    <location>
        <begin position="1056"/>
        <end position="1115"/>
    </location>
</feature>
<feature type="region of interest" description="Disordered" evidence="13">
    <location>
        <begin position="2085"/>
        <end position="2111"/>
    </location>
</feature>
<feature type="compositionally biased region" description="Basic and acidic residues" evidence="13">
    <location>
        <begin position="829"/>
        <end position="838"/>
    </location>
</feature>
<feature type="region of interest" description="Disordered" evidence="13">
    <location>
        <begin position="829"/>
        <end position="855"/>
    </location>
</feature>
<keyword evidence="9" id="KW-0238">DNA-binding</keyword>
<feature type="compositionally biased region" description="Basic and acidic residues" evidence="13">
    <location>
        <begin position="1561"/>
        <end position="1575"/>
    </location>
</feature>
<keyword evidence="7" id="KW-0862">Zinc</keyword>
<evidence type="ECO:0000256" key="6">
    <source>
        <dbReference type="ARBA" id="ARBA00022771"/>
    </source>
</evidence>
<dbReference type="InterPro" id="IPR052251">
    <property type="entry name" value="GH-ZnFinger_Regulators"/>
</dbReference>
<evidence type="ECO:0000256" key="7">
    <source>
        <dbReference type="ARBA" id="ARBA00022833"/>
    </source>
</evidence>
<feature type="compositionally biased region" description="Basic and acidic residues" evidence="13">
    <location>
        <begin position="509"/>
        <end position="521"/>
    </location>
</feature>
<gene>
    <name evidence="15" type="primary">ZNF292_1</name>
    <name evidence="15" type="ORF">EYF80_008856</name>
</gene>
<feature type="compositionally biased region" description="Pro residues" evidence="13">
    <location>
        <begin position="2090"/>
        <end position="2099"/>
    </location>
</feature>
<proteinExistence type="inferred from homology"/>
<feature type="compositionally biased region" description="Polar residues" evidence="13">
    <location>
        <begin position="1214"/>
        <end position="1240"/>
    </location>
</feature>
<feature type="compositionally biased region" description="Basic and acidic residues" evidence="13">
    <location>
        <begin position="1324"/>
        <end position="1349"/>
    </location>
</feature>
<feature type="compositionally biased region" description="Polar residues" evidence="13">
    <location>
        <begin position="1064"/>
        <end position="1073"/>
    </location>
</feature>
<dbReference type="GO" id="GO:0003677">
    <property type="term" value="F:DNA binding"/>
    <property type="evidence" value="ECO:0007669"/>
    <property type="project" value="UniProtKB-KW"/>
</dbReference>
<feature type="compositionally biased region" description="Polar residues" evidence="13">
    <location>
        <begin position="758"/>
        <end position="772"/>
    </location>
</feature>
<feature type="region of interest" description="Disordered" evidence="13">
    <location>
        <begin position="750"/>
        <end position="783"/>
    </location>
</feature>
<feature type="region of interest" description="Disordered" evidence="13">
    <location>
        <begin position="1934"/>
        <end position="2038"/>
    </location>
</feature>
<feature type="region of interest" description="Disordered" evidence="13">
    <location>
        <begin position="490"/>
        <end position="558"/>
    </location>
</feature>
<evidence type="ECO:0000256" key="9">
    <source>
        <dbReference type="ARBA" id="ARBA00023125"/>
    </source>
</evidence>
<keyword evidence="16" id="KW-1185">Reference proteome</keyword>
<evidence type="ECO:0000256" key="1">
    <source>
        <dbReference type="ARBA" id="ARBA00004123"/>
    </source>
</evidence>
<sequence>MYALSGGCYEQRWTGSMAEEGCVSESEGLEEQLGSLLSRYTSGETWADSKPFCSDFRKLVEEYASRWQVPLPQLRILEIALRYFARASTFFTPNCDHVRHTLSSLALSVFELLLFFDHKDFCQEPLNHFTVAFQECYSALARHQNVHLLQVERLVQAGGPWAGPALQAILSESSLPQSEVDGCISSELPVFFELRVRYLLSCERVSEAMALAGCCARHPPAGQHLFFLQVYLTWLFKTSQQDRLHKEVAEFNGKDAIHLICSLECEEKDELLLALSRAFLSQQLRRGDMYYLCDLVFIWSKLHSRLNTSKQALLEESHRLMLSATNANSIFPFIRAILEELGEDGIQFCVELCANVLGSCLPCDVITKSLIYKTITGLLPNDLEVSRACALLIFFLERTVETYKLVYLLYMHPDQDYHVEYSPIRNHVRFETLQVLKKDMHFDPEFWNLTALRTNCLNLMTEKVVSGDLKEIMEDKWILSYCAKEPFSRSSSSAFQKGSKGAAAKKRDHKDDGRHDIDTASKRLKVNSGKTRLDVDHTGKKKGGQLSSPEPLRRSFWQGDKLQDNGAVGYGELRRTTRLSEKNPPKRKIRQPRWLLEDSGNLGRNKVLSKIKKHGLKHQKHHGSNVVKGSETVELENNAKHKSSVNHHLKARRNSSKHQKGFSFETLKPATLPQVILELSLPDNELLGTFNEDTCNRQRGFPQVLLYRPTLKVPATSEPVKTVHRKEVILRARDAAMFAQQLHCYARRPKGKGIRPNIQGSVSTITRSSVQGSPPKDPERELFDKPATETEGGITQHAPEAAEVTESPPLEKILHAQTTKGVSRKIFSEGELSEKPAAETKIPNASQTSAETEATEAPMLDTGLQAQAIASARGLCDESAVEMKVTFASTATKVTPSPGLDKGSSKTTTSAEVLKTSTPVNNQMAVLDKISPVSNVASILSLGATDPTSSQVVLGAGRQERKSLSSQAETVNNPVAQSKADSPKVLTAVGSSLSELDVSPKFPNRHVPCENDTSEGTMGTASTDQDSTNDMSALKLVTEMLTELEPEALARDLEKCKQPAPEDGTSTEQTSGSDFKVPHKLQTTSTCSSVADVQGKEEETQDFDPEAPENSDLPESEESKLEFCCTFCSKVFKGSRVVEHAMFHYRKDECMFCRTMFKDDLLAMMHLSDHIEKLKRIKESEGNDVQETKDSSTCKISAKVKSTSVSFERRCSGRSRTSTDCPKSTSLPHSTPSGSRQLRSTGKPGDEKKHNVSKHPDGKTPVHKVNGHNGKKKACDRLQRPSVNSEAVPPLTPQEIPQERTQDVNSRLQDNQDTEMDSSATSARVDREVSCSRKTESPQVRKTDGKRRERVVEEPQKSVCCPVEGCSWFKDRSKKGVALLYHALEDHYGEVKPLEVAFRAGQGKCSCCVRVLWSFEHFQHHVERHRLSPRHPCPHLGCTSRFKTGIEMRRHARRHSPLQAVCCVPGCAQLFICLWALNLHEREHYASKPTKPDKNANEPTGGKRGNTPDGKKQPGHTPKDATATVNKTESVKADCKLGGEDAQNSTAEKQAPLTVSASVLKEESKERNETKDLHVLKNLSNKDTSSQPAGPNLRLRQTLKVTNTTRSHKVISSSLLKLNIKVRHKFKKKQDKGNTKGPKRRGRPPKSKEAVHDENTTDGQNNQTVPEKTAQIANPPKAAESLNVGNESRDEEQVKDVVKTTDLSINKLKSKKSVNEPMKTNHVEQNNILNDTPTAVTTADSSNQSIGNNSADGTHTFTAKKLHKVKKRSTSKESATASSDSSKSKKHKVTNGEANAKMGVKKGPLGEAEGKAAAENTDSAQSGSAGPAVNDRTAPPTTSGGKTREVVGDKSKKSLVKTEGRKEKNRHGVSSDSRQTKKKHGDLHNEDKNKRKGRPKDASKTSASKEKAKSRSAAQPVEAQAALAATLSSVPAATATGSNASASPPAEENAQKATQKEKPKKSRISKKSNPDGASEKRKNVHKDGDAENVKKKPGDPGARSASPKPEKSQTAEAKAKSLSAGEAGETPRSTPGSAGYSVVANGKAVPEDAGSSAFADALSGYSSRPYKRPPPTAYLAEKYITMPKRRKEPAGPPFPPRAALPPESRAAKTPQRQRCANCFATFNSAEDLQSHRQVQKCSDLFGFDSDDEGNGSTGPIVSK</sequence>
<feature type="domain" description="C2H2-type" evidence="14">
    <location>
        <begin position="1461"/>
        <end position="1489"/>
    </location>
</feature>
<keyword evidence="8" id="KW-0805">Transcription regulation</keyword>
<protein>
    <submittedName>
        <fullName evidence="15">Zinc finger protein 292</fullName>
    </submittedName>
</protein>
<feature type="compositionally biased region" description="Low complexity" evidence="13">
    <location>
        <begin position="1911"/>
        <end position="1920"/>
    </location>
</feature>
<feature type="compositionally biased region" description="Polar residues" evidence="13">
    <location>
        <begin position="1657"/>
        <end position="1666"/>
    </location>
</feature>
<accession>A0A4Z2ISP4</accession>
<evidence type="ECO:0000313" key="15">
    <source>
        <dbReference type="EMBL" id="TNN80851.1"/>
    </source>
</evidence>
<evidence type="ECO:0000256" key="3">
    <source>
        <dbReference type="ARBA" id="ARBA00022553"/>
    </source>
</evidence>
<feature type="region of interest" description="Disordered" evidence="13">
    <location>
        <begin position="1710"/>
        <end position="1920"/>
    </location>
</feature>
<evidence type="ECO:0000256" key="12">
    <source>
        <dbReference type="PROSITE-ProRule" id="PRU00042"/>
    </source>
</evidence>
<keyword evidence="6 12" id="KW-0863">Zinc-finger</keyword>
<feature type="compositionally biased region" description="Polar residues" evidence="13">
    <location>
        <begin position="1303"/>
        <end position="1322"/>
    </location>
</feature>
<name>A0A4Z2ISP4_9TELE</name>
<keyword evidence="3" id="KW-0597">Phosphoprotein</keyword>
<comment type="caution">
    <text evidence="15">The sequence shown here is derived from an EMBL/GenBank/DDBJ whole genome shotgun (WGS) entry which is preliminary data.</text>
</comment>
<keyword evidence="5" id="KW-0677">Repeat</keyword>
<feature type="compositionally biased region" description="Basic residues" evidence="13">
    <location>
        <begin position="1758"/>
        <end position="1769"/>
    </location>
</feature>
<feature type="region of interest" description="Disordered" evidence="13">
    <location>
        <begin position="1486"/>
        <end position="1528"/>
    </location>
</feature>
<dbReference type="PANTHER" id="PTHR15507">
    <property type="entry name" value="ZINC FINGER PROTEIN RLF"/>
    <property type="match status" value="1"/>
</dbReference>
<feature type="compositionally biased region" description="Basic residues" evidence="13">
    <location>
        <begin position="640"/>
        <end position="660"/>
    </location>
</feature>
<comment type="similarity">
    <text evidence="2">Belongs to the krueppel C2H2-type zinc-finger protein family.</text>
</comment>
<feature type="compositionally biased region" description="Polar residues" evidence="13">
    <location>
        <begin position="1723"/>
        <end position="1757"/>
    </location>
</feature>
<feature type="compositionally biased region" description="Basic and acidic residues" evidence="13">
    <location>
        <begin position="1646"/>
        <end position="1655"/>
    </location>
</feature>
<evidence type="ECO:0000256" key="4">
    <source>
        <dbReference type="ARBA" id="ARBA00022723"/>
    </source>
</evidence>
<feature type="compositionally biased region" description="Basic and acidic residues" evidence="13">
    <location>
        <begin position="1973"/>
        <end position="1994"/>
    </location>
</feature>
<keyword evidence="4" id="KW-0479">Metal-binding</keyword>
<keyword evidence="10" id="KW-0804">Transcription</keyword>
<feature type="region of interest" description="Disordered" evidence="13">
    <location>
        <begin position="1561"/>
        <end position="1594"/>
    </location>
</feature>
<keyword evidence="11" id="KW-0539">Nucleus</keyword>
<evidence type="ECO:0000256" key="11">
    <source>
        <dbReference type="ARBA" id="ARBA00023242"/>
    </source>
</evidence>
<evidence type="ECO:0000256" key="8">
    <source>
        <dbReference type="ARBA" id="ARBA00023015"/>
    </source>
</evidence>
<feature type="compositionally biased region" description="Basic and acidic residues" evidence="13">
    <location>
        <begin position="1882"/>
        <end position="1909"/>
    </location>
</feature>
<feature type="compositionally biased region" description="Basic and acidic residues" evidence="13">
    <location>
        <begin position="1842"/>
        <end position="1862"/>
    </location>
</feature>
<feature type="compositionally biased region" description="Polar residues" evidence="13">
    <location>
        <begin position="843"/>
        <end position="852"/>
    </location>
</feature>
<dbReference type="InterPro" id="IPR057986">
    <property type="entry name" value="TPR_Rlf/292/654"/>
</dbReference>
<reference evidence="15 16" key="1">
    <citation type="submission" date="2019-03" db="EMBL/GenBank/DDBJ databases">
        <title>First draft genome of Liparis tanakae, snailfish: a comprehensive survey of snailfish specific genes.</title>
        <authorList>
            <person name="Kim W."/>
            <person name="Song I."/>
            <person name="Jeong J.-H."/>
            <person name="Kim D."/>
            <person name="Kim S."/>
            <person name="Ryu S."/>
            <person name="Song J.Y."/>
            <person name="Lee S.K."/>
        </authorList>
    </citation>
    <scope>NUCLEOTIDE SEQUENCE [LARGE SCALE GENOMIC DNA]</scope>
    <source>
        <tissue evidence="15">Muscle</tissue>
    </source>
</reference>
<feature type="compositionally biased region" description="Low complexity" evidence="13">
    <location>
        <begin position="1772"/>
        <end position="1781"/>
    </location>
</feature>
<feature type="compositionally biased region" description="Low complexity" evidence="13">
    <location>
        <begin position="1934"/>
        <end position="1946"/>
    </location>
</feature>
<feature type="compositionally biased region" description="Basic and acidic residues" evidence="13">
    <location>
        <begin position="1244"/>
        <end position="1260"/>
    </location>
</feature>
<feature type="region of interest" description="Disordered" evidence="13">
    <location>
        <begin position="1207"/>
        <end position="1349"/>
    </location>
</feature>
<dbReference type="Pfam" id="PF25580">
    <property type="entry name" value="TPR_Rlf"/>
    <property type="match status" value="1"/>
</dbReference>
<feature type="compositionally biased region" description="Basic residues" evidence="13">
    <location>
        <begin position="1261"/>
        <end position="1272"/>
    </location>
</feature>
<feature type="compositionally biased region" description="Polar residues" evidence="13">
    <location>
        <begin position="1081"/>
        <end position="1091"/>
    </location>
</feature>
<feature type="region of interest" description="Disordered" evidence="13">
    <location>
        <begin position="997"/>
        <end position="1029"/>
    </location>
</feature>
<dbReference type="PROSITE" id="PS00028">
    <property type="entry name" value="ZINC_FINGER_C2H2_1"/>
    <property type="match status" value="2"/>
</dbReference>
<comment type="subcellular location">
    <subcellularLocation>
        <location evidence="1">Nucleus</location>
    </subcellularLocation>
</comment>
<organism evidence="15 16">
    <name type="scientific">Liparis tanakae</name>
    <name type="common">Tanaka's snailfish</name>
    <dbReference type="NCBI Taxonomy" id="230148"/>
    <lineage>
        <taxon>Eukaryota</taxon>
        <taxon>Metazoa</taxon>
        <taxon>Chordata</taxon>
        <taxon>Craniata</taxon>
        <taxon>Vertebrata</taxon>
        <taxon>Euteleostomi</taxon>
        <taxon>Actinopterygii</taxon>
        <taxon>Neopterygii</taxon>
        <taxon>Teleostei</taxon>
        <taxon>Neoteleostei</taxon>
        <taxon>Acanthomorphata</taxon>
        <taxon>Eupercaria</taxon>
        <taxon>Perciformes</taxon>
        <taxon>Cottioidei</taxon>
        <taxon>Cottales</taxon>
        <taxon>Liparidae</taxon>
        <taxon>Liparis</taxon>
    </lineage>
</organism>
<dbReference type="GO" id="GO:0008270">
    <property type="term" value="F:zinc ion binding"/>
    <property type="evidence" value="ECO:0007669"/>
    <property type="project" value="UniProtKB-KW"/>
</dbReference>
<dbReference type="Proteomes" id="UP000314294">
    <property type="component" value="Unassembled WGS sequence"/>
</dbReference>
<dbReference type="GO" id="GO:0005634">
    <property type="term" value="C:nucleus"/>
    <property type="evidence" value="ECO:0007669"/>
    <property type="project" value="UniProtKB-SubCell"/>
</dbReference>
<evidence type="ECO:0000256" key="10">
    <source>
        <dbReference type="ARBA" id="ARBA00023163"/>
    </source>
</evidence>
<dbReference type="EMBL" id="SRLO01000050">
    <property type="protein sequence ID" value="TNN80851.1"/>
    <property type="molecule type" value="Genomic_DNA"/>
</dbReference>
<dbReference type="GO" id="GO:0000981">
    <property type="term" value="F:DNA-binding transcription factor activity, RNA polymerase II-specific"/>
    <property type="evidence" value="ECO:0007669"/>
    <property type="project" value="TreeGrafter"/>
</dbReference>
<evidence type="ECO:0000313" key="16">
    <source>
        <dbReference type="Proteomes" id="UP000314294"/>
    </source>
</evidence>
<dbReference type="PROSITE" id="PS50157">
    <property type="entry name" value="ZINC_FINGER_C2H2_2"/>
    <property type="match status" value="1"/>
</dbReference>
<feature type="region of interest" description="Disordered" evidence="13">
    <location>
        <begin position="639"/>
        <end position="660"/>
    </location>
</feature>
<dbReference type="OrthoDB" id="10029602at2759"/>
<feature type="compositionally biased region" description="Polar residues" evidence="13">
    <location>
        <begin position="1578"/>
        <end position="1589"/>
    </location>
</feature>
<feature type="region of interest" description="Disordered" evidence="13">
    <location>
        <begin position="2140"/>
        <end position="2159"/>
    </location>
</feature>
<feature type="compositionally biased region" description="Basic and acidic residues" evidence="13">
    <location>
        <begin position="1486"/>
        <end position="1496"/>
    </location>
</feature>
<feature type="compositionally biased region" description="Acidic residues" evidence="13">
    <location>
        <begin position="1099"/>
        <end position="1115"/>
    </location>
</feature>
<feature type="compositionally biased region" description="Polar residues" evidence="13">
    <location>
        <begin position="1014"/>
        <end position="1029"/>
    </location>
</feature>
<evidence type="ECO:0000256" key="2">
    <source>
        <dbReference type="ARBA" id="ARBA00006991"/>
    </source>
</evidence>